<evidence type="ECO:0000313" key="3">
    <source>
        <dbReference type="Proteomes" id="UP000037179"/>
    </source>
</evidence>
<keyword evidence="3" id="KW-1185">Reference proteome</keyword>
<reference evidence="3" key="1">
    <citation type="submission" date="2015-07" db="EMBL/GenBank/DDBJ databases">
        <title>Nocardia seriolae U-1 whole genome shotgun sequence.</title>
        <authorList>
            <person name="Imajoh M."/>
            <person name="Fukumoto Y."/>
            <person name="Sukeda M."/>
            <person name="Yamane J."/>
            <person name="Yamasaki K."/>
            <person name="Shimizu M."/>
            <person name="Ohnishi K."/>
            <person name="Oshima S."/>
        </authorList>
    </citation>
    <scope>NUCLEOTIDE SEQUENCE [LARGE SCALE GENOMIC DNA]</scope>
    <source>
        <strain evidence="3">U-1</strain>
    </source>
</reference>
<protein>
    <submittedName>
        <fullName evidence="2">Uncharacterized protein</fullName>
    </submittedName>
</protein>
<dbReference type="EMBL" id="BBYQ01000100">
    <property type="protein sequence ID" value="GAP30990.1"/>
    <property type="molecule type" value="Genomic_DNA"/>
</dbReference>
<evidence type="ECO:0000256" key="1">
    <source>
        <dbReference type="SAM" id="MobiDB-lite"/>
    </source>
</evidence>
<accession>A0ABC9Z0K2</accession>
<organism evidence="2 3">
    <name type="scientific">Nocardia seriolae</name>
    <dbReference type="NCBI Taxonomy" id="37332"/>
    <lineage>
        <taxon>Bacteria</taxon>
        <taxon>Bacillati</taxon>
        <taxon>Actinomycetota</taxon>
        <taxon>Actinomycetes</taxon>
        <taxon>Mycobacteriales</taxon>
        <taxon>Nocardiaceae</taxon>
        <taxon>Nocardia</taxon>
    </lineage>
</organism>
<evidence type="ECO:0000313" key="2">
    <source>
        <dbReference type="EMBL" id="GAP30990.1"/>
    </source>
</evidence>
<dbReference type="Proteomes" id="UP000037179">
    <property type="component" value="Unassembled WGS sequence"/>
</dbReference>
<feature type="compositionally biased region" description="Pro residues" evidence="1">
    <location>
        <begin position="26"/>
        <end position="36"/>
    </location>
</feature>
<sequence>MAISNAKVAGRSQRGLPGAAATALVSPPPPETPSPVDPVELSPVALDSPSTPVLAVMPPAFLCPRPGSL</sequence>
<dbReference type="AlphaFoldDB" id="A0ABC9Z0K2"/>
<feature type="region of interest" description="Disordered" evidence="1">
    <location>
        <begin position="1"/>
        <end position="47"/>
    </location>
</feature>
<comment type="caution">
    <text evidence="2">The sequence shown here is derived from an EMBL/GenBank/DDBJ whole genome shotgun (WGS) entry which is preliminary data.</text>
</comment>
<reference evidence="2 3" key="2">
    <citation type="journal article" date="2016" name="Genome Announc.">
        <title>Draft Genome Sequence of Erythromycin- and Oxytetracycline-Sensitive Nocardia seriolae Strain U-1 (NBRC 110359).</title>
        <authorList>
            <person name="Imajoh M."/>
            <person name="Sukeda M."/>
            <person name="Shimizu M."/>
            <person name="Yamane J."/>
            <person name="Ohnishi K."/>
            <person name="Oshima S."/>
        </authorList>
    </citation>
    <scope>NUCLEOTIDE SEQUENCE [LARGE SCALE GENOMIC DNA]</scope>
    <source>
        <strain evidence="2 3">U-1</strain>
    </source>
</reference>
<proteinExistence type="predicted"/>
<gene>
    <name evidence="2" type="ORF">NSK11_contig00100-0019</name>
</gene>
<name>A0ABC9Z0K2_9NOCA</name>